<evidence type="ECO:0000313" key="18">
    <source>
        <dbReference type="Proteomes" id="UP001320209"/>
    </source>
</evidence>
<dbReference type="InterPro" id="IPR028055">
    <property type="entry name" value="YidC/Oxa/ALB_C"/>
</dbReference>
<feature type="transmembrane region" description="Helical" evidence="13">
    <location>
        <begin position="6"/>
        <end position="25"/>
    </location>
</feature>
<comment type="function">
    <text evidence="13">Required for the insertion and/or proper folding and/or complex formation of integral membrane proteins into the membrane. Involved in integration of membrane proteins that insert both dependently and independently of the Sec translocase complex, as well as at least some lipoproteins. Aids folding of multispanning membrane proteins.</text>
</comment>
<evidence type="ECO:0000256" key="10">
    <source>
        <dbReference type="ARBA" id="ARBA00023186"/>
    </source>
</evidence>
<comment type="subunit">
    <text evidence="13">Interacts with the Sec translocase complex via SecD. Specifically interacts with transmembrane segments of nascent integral membrane proteins during membrane integration.</text>
</comment>
<dbReference type="NCBIfam" id="NF002353">
    <property type="entry name" value="PRK01318.1-4"/>
    <property type="match status" value="1"/>
</dbReference>
<dbReference type="HAMAP" id="MF_01810">
    <property type="entry name" value="YidC_type1"/>
    <property type="match status" value="1"/>
</dbReference>
<dbReference type="PANTHER" id="PTHR12428:SF65">
    <property type="entry name" value="CYTOCHROME C OXIDASE ASSEMBLY PROTEIN COX18, MITOCHONDRIAL"/>
    <property type="match status" value="1"/>
</dbReference>
<dbReference type="InterPro" id="IPR028053">
    <property type="entry name" value="Membr_insert_YidC_N"/>
</dbReference>
<organism evidence="17 18">
    <name type="scientific">Candidatus Hydrogenosomobacter endosymbioticus</name>
    <dbReference type="NCBI Taxonomy" id="2558174"/>
    <lineage>
        <taxon>Bacteria</taxon>
        <taxon>Pseudomonadati</taxon>
        <taxon>Pseudomonadota</taxon>
        <taxon>Alphaproteobacteria</taxon>
        <taxon>Holosporales</taxon>
        <taxon>Holosporaceae</taxon>
        <taxon>Candidatus Hydrogenosomobacter</taxon>
    </lineage>
</organism>
<feature type="transmembrane region" description="Helical" evidence="13">
    <location>
        <begin position="486"/>
        <end position="507"/>
    </location>
</feature>
<gene>
    <name evidence="13 17" type="primary">yidC</name>
    <name evidence="17" type="ORF">HYD_4870</name>
</gene>
<name>A0ABM7V984_9PROT</name>
<dbReference type="PRINTS" id="PR01900">
    <property type="entry name" value="YIDCPROTEIN"/>
</dbReference>
<dbReference type="InterPro" id="IPR038221">
    <property type="entry name" value="YidC_periplasmic_sf"/>
</dbReference>
<keyword evidence="5 13" id="KW-1003">Cell membrane</keyword>
<evidence type="ECO:0000259" key="15">
    <source>
        <dbReference type="Pfam" id="PF02096"/>
    </source>
</evidence>
<dbReference type="InterPro" id="IPR001708">
    <property type="entry name" value="YidC/ALB3/OXA1/COX18"/>
</dbReference>
<keyword evidence="8 13" id="KW-1133">Transmembrane helix</keyword>
<feature type="region of interest" description="Disordered" evidence="14">
    <location>
        <begin position="39"/>
        <end position="75"/>
    </location>
</feature>
<feature type="transmembrane region" description="Helical" evidence="13">
    <location>
        <begin position="575"/>
        <end position="602"/>
    </location>
</feature>
<evidence type="ECO:0000256" key="7">
    <source>
        <dbReference type="ARBA" id="ARBA00022927"/>
    </source>
</evidence>
<evidence type="ECO:0000256" key="9">
    <source>
        <dbReference type="ARBA" id="ARBA00023136"/>
    </source>
</evidence>
<dbReference type="CDD" id="cd19961">
    <property type="entry name" value="EcYidC-like_peri"/>
    <property type="match status" value="1"/>
</dbReference>
<evidence type="ECO:0000256" key="2">
    <source>
        <dbReference type="ARBA" id="ARBA00010527"/>
    </source>
</evidence>
<dbReference type="PANTHER" id="PTHR12428">
    <property type="entry name" value="OXA1"/>
    <property type="match status" value="1"/>
</dbReference>
<evidence type="ECO:0000256" key="14">
    <source>
        <dbReference type="SAM" id="MobiDB-lite"/>
    </source>
</evidence>
<dbReference type="NCBIfam" id="TIGR03592">
    <property type="entry name" value="yidC_oxa1_cterm"/>
    <property type="match status" value="1"/>
</dbReference>
<sequence length="622" mass="68772">MREYKNIIIASVLSVAIMAGFDFFYKKSGLMEAETKISTCSSGGGSCSLPDKSSGRKEVASTSCGVSKNDSTGPINKSADRELVVRSSERVSIKSKSLFGSINLTGLRIDDLVLREYCQETNNSSKNVELLSPEKSAFPYFVEFIWSDGGSGVIVPDERSVWASSVDSVCEKEPATFSWKNPDGVEFRQIVSVDDGYMFTVRHEVIGAPSGAKIDVESRIVRMGKPITAGVFVLHEGLIGVFDGKLREISYDDVVKGGEASALRNISRYSDQWSGWIGITDKYWLVSLAPAHRQDAVGKFISHKVGGIADINVSKSQDGGSSDVFHACSSVRLSELQGGMGENGKMFHAGNNGVGAKVLSGTVYVFAGAKQLALLDRYEEKLGITHFDLAVDFGWFYFMTKPLFYFLSWMKNFCGSFGVAIVLMTIMIKLLFFPLSLKSYKSMTALKRISPKIEEIKKRNGSNKAKINQEMMELYKREKVSPASGCLPMLVQIPVFFALYKVLFVSIEMRHAPFLWWVKDLSAPDPTNVFTLFGLVPWGAPDFLQIGAWPLVMGISMIAQQVLNPSAASDPAQKVMFLYVMPCIFTYMLAQFPVGLVIYWTASNFLTVLQQWVMMRAYGDGR</sequence>
<keyword evidence="18" id="KW-1185">Reference proteome</keyword>
<keyword evidence="4 13" id="KW-0813">Transport</keyword>
<evidence type="ECO:0000256" key="6">
    <source>
        <dbReference type="ARBA" id="ARBA00022692"/>
    </source>
</evidence>
<accession>A0ABM7V984</accession>
<feature type="domain" description="Membrane insertase YidC N-terminal" evidence="16">
    <location>
        <begin position="362"/>
        <end position="405"/>
    </location>
</feature>
<dbReference type="Gene3D" id="2.70.98.90">
    <property type="match status" value="1"/>
</dbReference>
<evidence type="ECO:0000256" key="1">
    <source>
        <dbReference type="ARBA" id="ARBA00004429"/>
    </source>
</evidence>
<proteinExistence type="inferred from homology"/>
<comment type="similarity">
    <text evidence="2 13">Belongs to the OXA1/ALB3/YidC family. Type 1 subfamily.</text>
</comment>
<evidence type="ECO:0000256" key="3">
    <source>
        <dbReference type="ARBA" id="ARBA00015325"/>
    </source>
</evidence>
<evidence type="ECO:0000256" key="4">
    <source>
        <dbReference type="ARBA" id="ARBA00022448"/>
    </source>
</evidence>
<dbReference type="RefSeq" id="WP_236864660.1">
    <property type="nucleotide sequence ID" value="NZ_AP025225.1"/>
</dbReference>
<keyword evidence="9 13" id="KW-0472">Membrane</keyword>
<dbReference type="EMBL" id="AP025225">
    <property type="protein sequence ID" value="BDB96354.1"/>
    <property type="molecule type" value="Genomic_DNA"/>
</dbReference>
<evidence type="ECO:0000256" key="13">
    <source>
        <dbReference type="HAMAP-Rule" id="MF_01810"/>
    </source>
</evidence>
<evidence type="ECO:0000256" key="12">
    <source>
        <dbReference type="ARBA" id="ARBA00033342"/>
    </source>
</evidence>
<feature type="transmembrane region" description="Helical" evidence="13">
    <location>
        <begin position="416"/>
        <end position="437"/>
    </location>
</feature>
<dbReference type="Pfam" id="PF14849">
    <property type="entry name" value="YidC_periplas"/>
    <property type="match status" value="2"/>
</dbReference>
<dbReference type="NCBIfam" id="TIGR03593">
    <property type="entry name" value="yidC_nterm"/>
    <property type="match status" value="1"/>
</dbReference>
<evidence type="ECO:0000256" key="8">
    <source>
        <dbReference type="ARBA" id="ARBA00022989"/>
    </source>
</evidence>
<evidence type="ECO:0000259" key="16">
    <source>
        <dbReference type="Pfam" id="PF14849"/>
    </source>
</evidence>
<feature type="compositionally biased region" description="Polar residues" evidence="14">
    <location>
        <begin position="60"/>
        <end position="75"/>
    </location>
</feature>
<dbReference type="Proteomes" id="UP001320209">
    <property type="component" value="Chromosome"/>
</dbReference>
<keyword evidence="7 13" id="KW-0653">Protein transport</keyword>
<evidence type="ECO:0000256" key="5">
    <source>
        <dbReference type="ARBA" id="ARBA00022475"/>
    </source>
</evidence>
<feature type="domain" description="Membrane insertase YidC N-terminal" evidence="16">
    <location>
        <begin position="90"/>
        <end position="295"/>
    </location>
</feature>
<protein>
    <recommendedName>
        <fullName evidence="3 13">Membrane protein insertase YidC</fullName>
    </recommendedName>
    <alternativeName>
        <fullName evidence="12 13">Foldase YidC</fullName>
    </alternativeName>
    <alternativeName>
        <fullName evidence="11 13">Membrane integrase YidC</fullName>
    </alternativeName>
    <alternativeName>
        <fullName evidence="13">Membrane protein YidC</fullName>
    </alternativeName>
</protein>
<keyword evidence="6 13" id="KW-0812">Transmembrane</keyword>
<keyword evidence="10 13" id="KW-0143">Chaperone</keyword>
<evidence type="ECO:0000256" key="11">
    <source>
        <dbReference type="ARBA" id="ARBA00033245"/>
    </source>
</evidence>
<dbReference type="InterPro" id="IPR047196">
    <property type="entry name" value="YidC_ALB_C"/>
</dbReference>
<reference evidence="17" key="1">
    <citation type="submission" date="2021-10" db="EMBL/GenBank/DDBJ databases">
        <title>Genome Sequence of The Candidatus Hydrogeosomobacter endosymbioticus, an Intracellular Bacterial Symbiont of the Anaerobic Ciliate GW7.</title>
        <authorList>
            <person name="Shiohama Y."/>
            <person name="Shinzato N."/>
        </authorList>
    </citation>
    <scope>NUCLEOTIDE SEQUENCE [LARGE SCALE GENOMIC DNA]</scope>
    <source>
        <strain evidence="17">200920</strain>
    </source>
</reference>
<dbReference type="Pfam" id="PF02096">
    <property type="entry name" value="60KD_IMP"/>
    <property type="match status" value="1"/>
</dbReference>
<dbReference type="CDD" id="cd20070">
    <property type="entry name" value="5TM_YidC_Alb3"/>
    <property type="match status" value="1"/>
</dbReference>
<comment type="subcellular location">
    <subcellularLocation>
        <location evidence="1">Cell inner membrane</location>
        <topology evidence="1">Multi-pass membrane protein</topology>
    </subcellularLocation>
    <subcellularLocation>
        <location evidence="13">Cell membrane</location>
        <topology evidence="13">Multi-pass membrane protein</topology>
    </subcellularLocation>
</comment>
<evidence type="ECO:0000313" key="17">
    <source>
        <dbReference type="EMBL" id="BDB96354.1"/>
    </source>
</evidence>
<dbReference type="InterPro" id="IPR019998">
    <property type="entry name" value="Membr_insert_YidC"/>
</dbReference>
<feature type="domain" description="Membrane insertase YidC/Oxa/ALB C-terminal" evidence="15">
    <location>
        <begin position="417"/>
        <end position="616"/>
    </location>
</feature>